<keyword evidence="2" id="KW-0645">Protease</keyword>
<keyword evidence="6" id="KW-1185">Reference proteome</keyword>
<sequence>MAMVPLHGKEERISNMFKNGKLKMDWYLSVNDREKAEVRAAFHMDDGGIRQETKGEPSTIPDTYEDSSDDGHWEAYAEEIIRKKNSEIIILNGRIASLTKELMDLRQCPIYNEEGDVCHDEEGYGVGDEGFGGGDDEQHKGDEGCDGGDDEHQKGDEPYCGGVEEHRLQDERCGGGSDEHPSADEEPPLKHHKVAGTDKAVASDSLQYYIDVDDGDNDVDVDEEHVPLRKFVGDPATDVDVEKLYIAVSVKDRANRVVCDIIGGVICVNNVYALSKTVDRCCEEGAFQFFDHIINDYNRMEKNQHVYTLHNFASYLRNDHFGLADIPTVEFVFMPFFHDYHWWCYCLNMNTLQISVIDSLNKAVRDRKRIDLFVGKNMAKFLCMLYNQPEGTIAPLPVVLSNIPSQPNLFDCGVIMLKAMEIWDGEDRYNGKSLPQYTNEDLREIRKNYVKEWILDNENLARMEALHVYGFLEDC</sequence>
<evidence type="ECO:0000259" key="5">
    <source>
        <dbReference type="PROSITE" id="PS50600"/>
    </source>
</evidence>
<keyword evidence="3" id="KW-0378">Hydrolase</keyword>
<name>A0A1S3VYF2_VIGRR</name>
<evidence type="ECO:0000313" key="6">
    <source>
        <dbReference type="Proteomes" id="UP000087766"/>
    </source>
</evidence>
<dbReference type="Gene3D" id="3.40.395.10">
    <property type="entry name" value="Adenoviral Proteinase, Chain A"/>
    <property type="match status" value="1"/>
</dbReference>
<feature type="domain" description="Ubiquitin-like protease family profile" evidence="5">
    <location>
        <begin position="210"/>
        <end position="423"/>
    </location>
</feature>
<dbReference type="AlphaFoldDB" id="A0A1S3VYF2"/>
<dbReference type="OrthoDB" id="1694156at2759"/>
<dbReference type="GO" id="GO:0008234">
    <property type="term" value="F:cysteine-type peptidase activity"/>
    <property type="evidence" value="ECO:0007669"/>
    <property type="project" value="InterPro"/>
</dbReference>
<organism evidence="6 7">
    <name type="scientific">Vigna radiata var. radiata</name>
    <name type="common">Mung bean</name>
    <name type="synonym">Phaseolus aureus</name>
    <dbReference type="NCBI Taxonomy" id="3916"/>
    <lineage>
        <taxon>Eukaryota</taxon>
        <taxon>Viridiplantae</taxon>
        <taxon>Streptophyta</taxon>
        <taxon>Embryophyta</taxon>
        <taxon>Tracheophyta</taxon>
        <taxon>Spermatophyta</taxon>
        <taxon>Magnoliopsida</taxon>
        <taxon>eudicotyledons</taxon>
        <taxon>Gunneridae</taxon>
        <taxon>Pentapetalae</taxon>
        <taxon>rosids</taxon>
        <taxon>fabids</taxon>
        <taxon>Fabales</taxon>
        <taxon>Fabaceae</taxon>
        <taxon>Papilionoideae</taxon>
        <taxon>50 kb inversion clade</taxon>
        <taxon>NPAAA clade</taxon>
        <taxon>indigoferoid/millettioid clade</taxon>
        <taxon>Phaseoleae</taxon>
        <taxon>Vigna</taxon>
    </lineage>
</organism>
<reference evidence="7" key="1">
    <citation type="submission" date="2025-08" db="UniProtKB">
        <authorList>
            <consortium name="RefSeq"/>
        </authorList>
    </citation>
    <scope>IDENTIFICATION</scope>
    <source>
        <tissue evidence="7">Leaf</tissue>
    </source>
</reference>
<feature type="compositionally biased region" description="Gly residues" evidence="4">
    <location>
        <begin position="124"/>
        <end position="133"/>
    </location>
</feature>
<dbReference type="KEGG" id="vra:106779714"/>
<proteinExistence type="inferred from homology"/>
<evidence type="ECO:0000256" key="2">
    <source>
        <dbReference type="ARBA" id="ARBA00022670"/>
    </source>
</evidence>
<dbReference type="Proteomes" id="UP000087766">
    <property type="component" value="Unplaced"/>
</dbReference>
<evidence type="ECO:0000256" key="4">
    <source>
        <dbReference type="SAM" id="MobiDB-lite"/>
    </source>
</evidence>
<evidence type="ECO:0000313" key="7">
    <source>
        <dbReference type="RefSeq" id="XP_014523378.1"/>
    </source>
</evidence>
<evidence type="ECO:0000256" key="1">
    <source>
        <dbReference type="ARBA" id="ARBA00005234"/>
    </source>
</evidence>
<dbReference type="InterPro" id="IPR003653">
    <property type="entry name" value="Peptidase_C48_C"/>
</dbReference>
<evidence type="ECO:0000256" key="3">
    <source>
        <dbReference type="ARBA" id="ARBA00022801"/>
    </source>
</evidence>
<dbReference type="PROSITE" id="PS50600">
    <property type="entry name" value="ULP_PROTEASE"/>
    <property type="match status" value="1"/>
</dbReference>
<feature type="compositionally biased region" description="Basic and acidic residues" evidence="4">
    <location>
        <begin position="150"/>
        <end position="189"/>
    </location>
</feature>
<protein>
    <submittedName>
        <fullName evidence="7">Uncharacterized protein LOC106779714</fullName>
    </submittedName>
</protein>
<dbReference type="SUPFAM" id="SSF54001">
    <property type="entry name" value="Cysteine proteinases"/>
    <property type="match status" value="1"/>
</dbReference>
<comment type="similarity">
    <text evidence="1">Belongs to the peptidase C48 family.</text>
</comment>
<feature type="region of interest" description="Disordered" evidence="4">
    <location>
        <begin position="48"/>
        <end position="70"/>
    </location>
</feature>
<gene>
    <name evidence="7" type="primary">LOC106779714</name>
</gene>
<dbReference type="GeneID" id="106779714"/>
<feature type="region of interest" description="Disordered" evidence="4">
    <location>
        <begin position="119"/>
        <end position="194"/>
    </location>
</feature>
<dbReference type="Pfam" id="PF02902">
    <property type="entry name" value="Peptidase_C48"/>
    <property type="match status" value="1"/>
</dbReference>
<dbReference type="InterPro" id="IPR038765">
    <property type="entry name" value="Papain-like_cys_pep_sf"/>
</dbReference>
<dbReference type="GO" id="GO:0006508">
    <property type="term" value="P:proteolysis"/>
    <property type="evidence" value="ECO:0007669"/>
    <property type="project" value="UniProtKB-KW"/>
</dbReference>
<dbReference type="RefSeq" id="XP_014523378.1">
    <property type="nucleotide sequence ID" value="XM_014667892.1"/>
</dbReference>
<accession>A0A1S3VYF2</accession>